<evidence type="ECO:0000256" key="6">
    <source>
        <dbReference type="SAM" id="MobiDB-lite"/>
    </source>
</evidence>
<dbReference type="PANTHER" id="PTHR33048">
    <property type="entry name" value="PTH11-LIKE INTEGRAL MEMBRANE PROTEIN (AFU_ORTHOLOGUE AFUA_5G11245)"/>
    <property type="match status" value="1"/>
</dbReference>
<evidence type="ECO:0000256" key="5">
    <source>
        <dbReference type="ARBA" id="ARBA00038359"/>
    </source>
</evidence>
<evidence type="ECO:0000313" key="9">
    <source>
        <dbReference type="EMBL" id="KAK8859583.1"/>
    </source>
</evidence>
<dbReference type="EMBL" id="JAPCWZ010000006">
    <property type="protein sequence ID" value="KAK8859583.1"/>
    <property type="molecule type" value="Genomic_DNA"/>
</dbReference>
<dbReference type="Pfam" id="PF20684">
    <property type="entry name" value="Fung_rhodopsin"/>
    <property type="match status" value="1"/>
</dbReference>
<feature type="transmembrane region" description="Helical" evidence="7">
    <location>
        <begin position="97"/>
        <end position="118"/>
    </location>
</feature>
<sequence length="369" mass="41199">MSTSPALVECRAEFGAGLFLFILRWVARWRAVGFRQWTWHDYFSISSCVFYTLLYAMIEYLAVVGAPIGLTQVQREALPPAMAASFREGAKAMFSSFYFMICLVWSLKATLIMFFHSFTRDTKMENYVRLVGYISIFCFVATCIIQTTHCLPLRRNWQILPDPGFECSKGIITNIAVAVGNVLVDTLLLIVPTVMLKDVRIKLWRKVKIIFLLSLGIFVIGMSIARCILSIGDTAQVAQSSIWLEREALVTIFAVNAPALNALFQREVWTSSRSDSSKYVRHSSTDGTNDGPDNGAGPYSDTDRSHTSEGPGNVDGGKTQNKSRPSGVGMEIYKMTDIETVSKESTTKLVSGTPIFPKEWERYSVHAKA</sequence>
<keyword evidence="4 7" id="KW-0472">Membrane</keyword>
<evidence type="ECO:0000256" key="7">
    <source>
        <dbReference type="SAM" id="Phobius"/>
    </source>
</evidence>
<dbReference type="InterPro" id="IPR049326">
    <property type="entry name" value="Rhodopsin_dom_fungi"/>
</dbReference>
<feature type="transmembrane region" description="Helical" evidence="7">
    <location>
        <begin position="48"/>
        <end position="70"/>
    </location>
</feature>
<evidence type="ECO:0000256" key="2">
    <source>
        <dbReference type="ARBA" id="ARBA00022692"/>
    </source>
</evidence>
<evidence type="ECO:0000313" key="10">
    <source>
        <dbReference type="Proteomes" id="UP001390339"/>
    </source>
</evidence>
<evidence type="ECO:0000256" key="1">
    <source>
        <dbReference type="ARBA" id="ARBA00004141"/>
    </source>
</evidence>
<dbReference type="Proteomes" id="UP001390339">
    <property type="component" value="Unassembled WGS sequence"/>
</dbReference>
<keyword evidence="3 7" id="KW-1133">Transmembrane helix</keyword>
<comment type="similarity">
    <text evidence="5">Belongs to the SAT4 family.</text>
</comment>
<evidence type="ECO:0000259" key="8">
    <source>
        <dbReference type="Pfam" id="PF20684"/>
    </source>
</evidence>
<feature type="transmembrane region" description="Helical" evidence="7">
    <location>
        <begin position="207"/>
        <end position="225"/>
    </location>
</feature>
<feature type="domain" description="Rhodopsin" evidence="8">
    <location>
        <begin position="24"/>
        <end position="266"/>
    </location>
</feature>
<keyword evidence="2 7" id="KW-0812">Transmembrane</keyword>
<dbReference type="InterPro" id="IPR052337">
    <property type="entry name" value="SAT4-like"/>
</dbReference>
<accession>A0ABR2I9C6</accession>
<reference evidence="9 10" key="1">
    <citation type="journal article" date="2024" name="IMA Fungus">
        <title>Apiospora arundinis, a panoply of carbohydrate-active enzymes and secondary metabolites.</title>
        <authorList>
            <person name="Sorensen T."/>
            <person name="Petersen C."/>
            <person name="Muurmann A.T."/>
            <person name="Christiansen J.V."/>
            <person name="Brundto M.L."/>
            <person name="Overgaard C.K."/>
            <person name="Boysen A.T."/>
            <person name="Wollenberg R.D."/>
            <person name="Larsen T.O."/>
            <person name="Sorensen J.L."/>
            <person name="Nielsen K.L."/>
            <person name="Sondergaard T.E."/>
        </authorList>
    </citation>
    <scope>NUCLEOTIDE SEQUENCE [LARGE SCALE GENOMIC DNA]</scope>
    <source>
        <strain evidence="9 10">AAU 773</strain>
    </source>
</reference>
<evidence type="ECO:0000256" key="4">
    <source>
        <dbReference type="ARBA" id="ARBA00023136"/>
    </source>
</evidence>
<feature type="transmembrane region" description="Helical" evidence="7">
    <location>
        <begin position="130"/>
        <end position="151"/>
    </location>
</feature>
<feature type="transmembrane region" description="Helical" evidence="7">
    <location>
        <begin position="6"/>
        <end position="27"/>
    </location>
</feature>
<dbReference type="PANTHER" id="PTHR33048:SF152">
    <property type="entry name" value="INTEGRAL MEMBRANE PROTEIN"/>
    <property type="match status" value="1"/>
</dbReference>
<organism evidence="9 10">
    <name type="scientific">Apiospora arundinis</name>
    <dbReference type="NCBI Taxonomy" id="335852"/>
    <lineage>
        <taxon>Eukaryota</taxon>
        <taxon>Fungi</taxon>
        <taxon>Dikarya</taxon>
        <taxon>Ascomycota</taxon>
        <taxon>Pezizomycotina</taxon>
        <taxon>Sordariomycetes</taxon>
        <taxon>Xylariomycetidae</taxon>
        <taxon>Amphisphaeriales</taxon>
        <taxon>Apiosporaceae</taxon>
        <taxon>Apiospora</taxon>
    </lineage>
</organism>
<feature type="transmembrane region" description="Helical" evidence="7">
    <location>
        <begin position="171"/>
        <end position="195"/>
    </location>
</feature>
<protein>
    <recommendedName>
        <fullName evidence="8">Rhodopsin domain-containing protein</fullName>
    </recommendedName>
</protein>
<keyword evidence="10" id="KW-1185">Reference proteome</keyword>
<evidence type="ECO:0000256" key="3">
    <source>
        <dbReference type="ARBA" id="ARBA00022989"/>
    </source>
</evidence>
<gene>
    <name evidence="9" type="ORF">PGQ11_010317</name>
</gene>
<comment type="subcellular location">
    <subcellularLocation>
        <location evidence="1">Membrane</location>
        <topology evidence="1">Multi-pass membrane protein</topology>
    </subcellularLocation>
</comment>
<feature type="region of interest" description="Disordered" evidence="6">
    <location>
        <begin position="275"/>
        <end position="329"/>
    </location>
</feature>
<name>A0ABR2I9C6_9PEZI</name>
<comment type="caution">
    <text evidence="9">The sequence shown here is derived from an EMBL/GenBank/DDBJ whole genome shotgun (WGS) entry which is preliminary data.</text>
</comment>
<proteinExistence type="inferred from homology"/>